<dbReference type="KEGG" id="achh:ABFG95_08935"/>
<dbReference type="InterPro" id="IPR001853">
    <property type="entry name" value="DSBA-like_thioredoxin_dom"/>
</dbReference>
<name>A0AAU7LH46_9BURK</name>
<sequence length="215" mass="23431">MATPSPILHYIYDPLCGWCYGAAPLVQAARGISGLTIEAHGGGMMTGGNRQPVTEALRRYVMPHDERIASLTGQVFGPDYFDGLLRDSGAVFDSAPPTTAILAAQALAGRGLDLLHRLQQAHYIEGRRIADPAELRRLAVEIGLDEAAFQAAYAATEGAATERHIAQSREWLARVRGSGFPTLALERNGVFELLEPARFLGRPLQWQADLRQRLT</sequence>
<dbReference type="PANTHER" id="PTHR13887:SF51">
    <property type="entry name" value="DSBA FAMILY PROTEIN"/>
    <property type="match status" value="1"/>
</dbReference>
<dbReference type="SUPFAM" id="SSF52833">
    <property type="entry name" value="Thioredoxin-like"/>
    <property type="match status" value="1"/>
</dbReference>
<reference evidence="2" key="1">
    <citation type="submission" date="2024-05" db="EMBL/GenBank/DDBJ databases">
        <title>Transcriptome analysis of the degradation process of organic nitrogen by two heterotrophic nitrifying and aerobic denitrifying bacteria, Achromobacter sp. HNDS-1 and Enterobacter sp. HNDS-6.</title>
        <authorList>
            <person name="Huang Y."/>
        </authorList>
    </citation>
    <scope>NUCLEOTIDE SEQUENCE</scope>
    <source>
        <strain evidence="2">HNDS-1</strain>
    </source>
</reference>
<organism evidence="2">
    <name type="scientific">Achromobacter sp. HNDS-1</name>
    <dbReference type="NCBI Taxonomy" id="3151598"/>
    <lineage>
        <taxon>Bacteria</taxon>
        <taxon>Pseudomonadati</taxon>
        <taxon>Pseudomonadota</taxon>
        <taxon>Betaproteobacteria</taxon>
        <taxon>Burkholderiales</taxon>
        <taxon>Alcaligenaceae</taxon>
        <taxon>Achromobacter</taxon>
    </lineage>
</organism>
<dbReference type="GO" id="GO:0016491">
    <property type="term" value="F:oxidoreductase activity"/>
    <property type="evidence" value="ECO:0007669"/>
    <property type="project" value="InterPro"/>
</dbReference>
<dbReference type="PANTHER" id="PTHR13887">
    <property type="entry name" value="GLUTATHIONE S-TRANSFERASE KAPPA"/>
    <property type="match status" value="1"/>
</dbReference>
<gene>
    <name evidence="2" type="ORF">ABFG95_08935</name>
</gene>
<accession>A0AAU7LH46</accession>
<dbReference type="InterPro" id="IPR036249">
    <property type="entry name" value="Thioredoxin-like_sf"/>
</dbReference>
<evidence type="ECO:0000259" key="1">
    <source>
        <dbReference type="Pfam" id="PF01323"/>
    </source>
</evidence>
<dbReference type="AlphaFoldDB" id="A0AAU7LH46"/>
<protein>
    <submittedName>
        <fullName evidence="2">DsbA family protein</fullName>
    </submittedName>
</protein>
<dbReference type="Pfam" id="PF01323">
    <property type="entry name" value="DSBA"/>
    <property type="match status" value="1"/>
</dbReference>
<dbReference type="RefSeq" id="WP_348995776.1">
    <property type="nucleotide sequence ID" value="NZ_CP157584.1"/>
</dbReference>
<dbReference type="CDD" id="cd03025">
    <property type="entry name" value="DsbA_FrnE_like"/>
    <property type="match status" value="1"/>
</dbReference>
<dbReference type="EMBL" id="CP157584">
    <property type="protein sequence ID" value="XBP00587.1"/>
    <property type="molecule type" value="Genomic_DNA"/>
</dbReference>
<evidence type="ECO:0000313" key="2">
    <source>
        <dbReference type="EMBL" id="XBP00587.1"/>
    </source>
</evidence>
<dbReference type="Gene3D" id="3.40.30.10">
    <property type="entry name" value="Glutaredoxin"/>
    <property type="match status" value="1"/>
</dbReference>
<proteinExistence type="predicted"/>
<feature type="domain" description="DSBA-like thioredoxin" evidence="1">
    <location>
        <begin position="12"/>
        <end position="188"/>
    </location>
</feature>